<dbReference type="PANTHER" id="PTHR13194:SF18">
    <property type="entry name" value="COMPLEX I INTERMEDIATE-ASSOCIATED PROTEIN 30, MITOCHONDRIAL"/>
    <property type="match status" value="1"/>
</dbReference>
<comment type="subcellular location">
    <subcellularLocation>
        <location evidence="1">Mitochondrion</location>
    </subcellularLocation>
</comment>
<dbReference type="InterPro" id="IPR013857">
    <property type="entry name" value="NADH-UbQ_OxRdtase-assoc_prot30"/>
</dbReference>
<keyword evidence="8" id="KW-1185">Reference proteome</keyword>
<evidence type="ECO:0000256" key="2">
    <source>
        <dbReference type="ARBA" id="ARBA00007884"/>
    </source>
</evidence>
<organism evidence="7 8">
    <name type="scientific">Tigriopus californicus</name>
    <name type="common">Marine copepod</name>
    <dbReference type="NCBI Taxonomy" id="6832"/>
    <lineage>
        <taxon>Eukaryota</taxon>
        <taxon>Metazoa</taxon>
        <taxon>Ecdysozoa</taxon>
        <taxon>Arthropoda</taxon>
        <taxon>Crustacea</taxon>
        <taxon>Multicrustacea</taxon>
        <taxon>Hexanauplia</taxon>
        <taxon>Copepoda</taxon>
        <taxon>Harpacticoida</taxon>
        <taxon>Harpacticidae</taxon>
        <taxon>Tigriopus</taxon>
    </lineage>
</organism>
<evidence type="ECO:0000313" key="7">
    <source>
        <dbReference type="EMBL" id="TRY73980.1"/>
    </source>
</evidence>
<evidence type="ECO:0000256" key="1">
    <source>
        <dbReference type="ARBA" id="ARBA00004173"/>
    </source>
</evidence>
<accession>A0A553P8I7</accession>
<dbReference type="GO" id="GO:0032981">
    <property type="term" value="P:mitochondrial respiratory chain complex I assembly"/>
    <property type="evidence" value="ECO:0007669"/>
    <property type="project" value="TreeGrafter"/>
</dbReference>
<dbReference type="GO" id="GO:0006120">
    <property type="term" value="P:mitochondrial electron transport, NADH to ubiquinone"/>
    <property type="evidence" value="ECO:0007669"/>
    <property type="project" value="TreeGrafter"/>
</dbReference>
<proteinExistence type="inferred from homology"/>
<reference evidence="7 8" key="1">
    <citation type="journal article" date="2018" name="Nat. Ecol. Evol.">
        <title>Genomic signatures of mitonuclear coevolution across populations of Tigriopus californicus.</title>
        <authorList>
            <person name="Barreto F.S."/>
            <person name="Watson E.T."/>
            <person name="Lima T.G."/>
            <person name="Willett C.S."/>
            <person name="Edmands S."/>
            <person name="Li W."/>
            <person name="Burton R.S."/>
        </authorList>
    </citation>
    <scope>NUCLEOTIDE SEQUENCE [LARGE SCALE GENOMIC DNA]</scope>
    <source>
        <strain evidence="7 8">San Diego</strain>
    </source>
</reference>
<evidence type="ECO:0000256" key="5">
    <source>
        <dbReference type="SAM" id="MobiDB-lite"/>
    </source>
</evidence>
<dbReference type="STRING" id="6832.A0A553P8I7"/>
<dbReference type="InterPro" id="IPR008979">
    <property type="entry name" value="Galactose-bd-like_sf"/>
</dbReference>
<gene>
    <name evidence="7" type="ORF">TCAL_01568</name>
</gene>
<dbReference type="InterPro" id="IPR039131">
    <property type="entry name" value="NDUFAF1"/>
</dbReference>
<protein>
    <recommendedName>
        <fullName evidence="6">NADH:ubiquinone oxidoreductase intermediate-associated protein 30 domain-containing protein</fullName>
    </recommendedName>
</protein>
<feature type="domain" description="NADH:ubiquinone oxidoreductase intermediate-associated protein 30" evidence="6">
    <location>
        <begin position="152"/>
        <end position="324"/>
    </location>
</feature>
<dbReference type="GO" id="GO:0051082">
    <property type="term" value="F:unfolded protein binding"/>
    <property type="evidence" value="ECO:0007669"/>
    <property type="project" value="TreeGrafter"/>
</dbReference>
<dbReference type="Pfam" id="PF08547">
    <property type="entry name" value="CIA30"/>
    <property type="match status" value="1"/>
</dbReference>
<dbReference type="GO" id="GO:0005739">
    <property type="term" value="C:mitochondrion"/>
    <property type="evidence" value="ECO:0007669"/>
    <property type="project" value="UniProtKB-SubCell"/>
</dbReference>
<comment type="similarity">
    <text evidence="2">Belongs to the CIA30 family.</text>
</comment>
<evidence type="ECO:0000256" key="4">
    <source>
        <dbReference type="ARBA" id="ARBA00023186"/>
    </source>
</evidence>
<dbReference type="EMBL" id="VCGU01000007">
    <property type="protein sequence ID" value="TRY73980.1"/>
    <property type="molecule type" value="Genomic_DNA"/>
</dbReference>
<keyword evidence="4" id="KW-0143">Chaperone</keyword>
<dbReference type="Proteomes" id="UP000318571">
    <property type="component" value="Chromosome 3"/>
</dbReference>
<name>A0A553P8I7_TIGCA</name>
<dbReference type="AlphaFoldDB" id="A0A553P8I7"/>
<feature type="region of interest" description="Disordered" evidence="5">
    <location>
        <begin position="65"/>
        <end position="89"/>
    </location>
</feature>
<evidence type="ECO:0000256" key="3">
    <source>
        <dbReference type="ARBA" id="ARBA00023128"/>
    </source>
</evidence>
<comment type="caution">
    <text evidence="7">The sequence shown here is derived from an EMBL/GenBank/DDBJ whole genome shotgun (WGS) entry which is preliminary data.</text>
</comment>
<keyword evidence="3" id="KW-0496">Mitochondrion</keyword>
<dbReference type="OrthoDB" id="42561at2759"/>
<evidence type="ECO:0000259" key="6">
    <source>
        <dbReference type="Pfam" id="PF08547"/>
    </source>
</evidence>
<sequence>MAQMVPLISRRACLRAVGGPRIIHVWPWSRSIQTSACVSAFKDIFIKEGDLNKRPSQLEIQHKGLPENTPTLAERLRRGSSSPFYNPDPKDGYYKGKTGTVRDYMEDVHLGEIFREGFQQIRKDLSMLKDEILADPCEMVPNENEYRPFWCFKPDEDLQDHWVTTCDSDWGEGYSKCELTRSKTGRGYFSGELSTRVPKDGRIVRSGYCNLRTAIILRSFARRAELKFQYYTAFRIRIRGDGRPYYMNVHLNNRYDIYYNDLWSFPIHTRGGPYWQEVTIPFSKFFLSVKSFLMDDQERFDSTIVNGVSFTLKDDVDGPFALEVDEIGLVNMPEVTDDNFDYESYILPEPGFNQKM</sequence>
<dbReference type="PANTHER" id="PTHR13194">
    <property type="entry name" value="COMPLEX I INTERMEDIATE-ASSOCIATED PROTEIN 30"/>
    <property type="match status" value="1"/>
</dbReference>
<dbReference type="OMA" id="SMKLEDR"/>
<evidence type="ECO:0000313" key="8">
    <source>
        <dbReference type="Proteomes" id="UP000318571"/>
    </source>
</evidence>
<dbReference type="SUPFAM" id="SSF49785">
    <property type="entry name" value="Galactose-binding domain-like"/>
    <property type="match status" value="1"/>
</dbReference>